<dbReference type="Gene3D" id="1.10.8.60">
    <property type="match status" value="1"/>
</dbReference>
<dbReference type="InterPro" id="IPR019489">
    <property type="entry name" value="Clp_ATPase_C"/>
</dbReference>
<dbReference type="SUPFAM" id="SSF52540">
    <property type="entry name" value="P-loop containing nucleoside triphosphate hydrolases"/>
    <property type="match status" value="1"/>
</dbReference>
<dbReference type="PROSITE" id="PS00871">
    <property type="entry name" value="CLPAB_2"/>
    <property type="match status" value="1"/>
</dbReference>
<dbReference type="InterPro" id="IPR001270">
    <property type="entry name" value="ClpA/B"/>
</dbReference>
<dbReference type="Pfam" id="PF07724">
    <property type="entry name" value="AAA_2"/>
    <property type="match status" value="1"/>
</dbReference>
<dbReference type="Pfam" id="PF10431">
    <property type="entry name" value="ClpB_D2-small"/>
    <property type="match status" value="1"/>
</dbReference>
<keyword evidence="3" id="KW-0143">Chaperone</keyword>
<dbReference type="InterPro" id="IPR028299">
    <property type="entry name" value="ClpA/B_CS2"/>
</dbReference>
<comment type="caution">
    <text evidence="6">The sequence shown here is derived from an EMBL/GenBank/DDBJ whole genome shotgun (WGS) entry which is preliminary data.</text>
</comment>
<organism evidence="6 7">
    <name type="scientific">Cardiosporidium cionae</name>
    <dbReference type="NCBI Taxonomy" id="476202"/>
    <lineage>
        <taxon>Eukaryota</taxon>
        <taxon>Sar</taxon>
        <taxon>Alveolata</taxon>
        <taxon>Apicomplexa</taxon>
        <taxon>Aconoidasida</taxon>
        <taxon>Nephromycida</taxon>
        <taxon>Cardiosporidium</taxon>
    </lineage>
</organism>
<dbReference type="PANTHER" id="PTHR11638:SF18">
    <property type="entry name" value="HEAT SHOCK PROTEIN 104"/>
    <property type="match status" value="1"/>
</dbReference>
<feature type="domain" description="AAA+ ATPase" evidence="4">
    <location>
        <begin position="50"/>
        <end position="199"/>
    </location>
</feature>
<evidence type="ECO:0000256" key="1">
    <source>
        <dbReference type="ARBA" id="ARBA00022741"/>
    </source>
</evidence>
<dbReference type="EMBL" id="JADAQX010000769">
    <property type="protein sequence ID" value="KAF8819408.1"/>
    <property type="molecule type" value="Genomic_DNA"/>
</dbReference>
<feature type="domain" description="Clp ATPase C-terminal" evidence="5">
    <location>
        <begin position="223"/>
        <end position="304"/>
    </location>
</feature>
<evidence type="ECO:0000313" key="7">
    <source>
        <dbReference type="Proteomes" id="UP000823046"/>
    </source>
</evidence>
<dbReference type="SMART" id="SM00382">
    <property type="entry name" value="AAA"/>
    <property type="match status" value="1"/>
</dbReference>
<gene>
    <name evidence="6" type="ORF">IE077_000069</name>
</gene>
<dbReference type="SMART" id="SM01086">
    <property type="entry name" value="ClpB_D2-small"/>
    <property type="match status" value="1"/>
</dbReference>
<proteinExistence type="predicted"/>
<dbReference type="CDD" id="cd19499">
    <property type="entry name" value="RecA-like_ClpB_Hsp104-like"/>
    <property type="match status" value="1"/>
</dbReference>
<sequence length="305" mass="34571">MISKHNKLNQNIIMLDKILKKYIYGQDNAIDIISFSIKRTYLGLKQLNKPIGSWILGGPSGTGKTELAKTLAKILFGSENEMIRFDMSEFMEKHSLSRLIGSPPGYVGYGEGGQLTEAVNKKPYSVVLFDEIEKAHPDISNLMLQILDDGRLTDSTGKHIDFSNTIILFTSNLGCPKTLSNFNNTTIKDYDIYLKKQISNAVIKHFKPEFINRIDAIITFNHLNISTLTYITTKFINQLQQQLLTNKTNLSILIHEDVKQFLAQLAYHPIYGARPLKRLIEKLIEKPISDLLIKVKLSSSHLISF</sequence>
<evidence type="ECO:0000256" key="3">
    <source>
        <dbReference type="ARBA" id="ARBA00023186"/>
    </source>
</evidence>
<evidence type="ECO:0000259" key="5">
    <source>
        <dbReference type="SMART" id="SM01086"/>
    </source>
</evidence>
<evidence type="ECO:0000256" key="2">
    <source>
        <dbReference type="ARBA" id="ARBA00022840"/>
    </source>
</evidence>
<keyword evidence="1" id="KW-0547">Nucleotide-binding</keyword>
<dbReference type="PANTHER" id="PTHR11638">
    <property type="entry name" value="ATP-DEPENDENT CLP PROTEASE"/>
    <property type="match status" value="1"/>
</dbReference>
<dbReference type="Gene3D" id="3.40.50.300">
    <property type="entry name" value="P-loop containing nucleotide triphosphate hydrolases"/>
    <property type="match status" value="1"/>
</dbReference>
<dbReference type="PRINTS" id="PR00300">
    <property type="entry name" value="CLPPROTEASEA"/>
</dbReference>
<dbReference type="InterPro" id="IPR027417">
    <property type="entry name" value="P-loop_NTPase"/>
</dbReference>
<name>A0ABQ7J633_9APIC</name>
<dbReference type="InterPro" id="IPR050130">
    <property type="entry name" value="ClpA_ClpB"/>
</dbReference>
<accession>A0ABQ7J633</accession>
<dbReference type="InterPro" id="IPR003959">
    <property type="entry name" value="ATPase_AAA_core"/>
</dbReference>
<evidence type="ECO:0000313" key="6">
    <source>
        <dbReference type="EMBL" id="KAF8819408.1"/>
    </source>
</evidence>
<dbReference type="Proteomes" id="UP000823046">
    <property type="component" value="Unassembled WGS sequence"/>
</dbReference>
<keyword evidence="2" id="KW-0067">ATP-binding</keyword>
<protein>
    <submittedName>
        <fullName evidence="6">Chaperone clp</fullName>
    </submittedName>
</protein>
<evidence type="ECO:0000259" key="4">
    <source>
        <dbReference type="SMART" id="SM00382"/>
    </source>
</evidence>
<reference evidence="6 7" key="1">
    <citation type="journal article" date="2020" name="bioRxiv">
        <title>Metabolic contributions of an alphaproteobacterial endosymbiont in the apicomplexan Cardiosporidium cionae.</title>
        <authorList>
            <person name="Hunter E.S."/>
            <person name="Paight C.J."/>
            <person name="Lane C.E."/>
        </authorList>
    </citation>
    <scope>NUCLEOTIDE SEQUENCE [LARGE SCALE GENOMIC DNA]</scope>
    <source>
        <strain evidence="6">ESH_2018</strain>
    </source>
</reference>
<dbReference type="InterPro" id="IPR003593">
    <property type="entry name" value="AAA+_ATPase"/>
</dbReference>
<keyword evidence="7" id="KW-1185">Reference proteome</keyword>